<dbReference type="GeneID" id="34231814"/>
<evidence type="ECO:0000313" key="2">
    <source>
        <dbReference type="Proteomes" id="UP000199002"/>
    </source>
</evidence>
<dbReference type="STRING" id="592050.SAMN05421875_12111"/>
<protein>
    <submittedName>
        <fullName evidence="1">Uncharacterized protein</fullName>
    </submittedName>
</protein>
<dbReference type="RefSeq" id="WP_232476455.1">
    <property type="nucleotide sequence ID" value="NZ_CAXIQW010000027.1"/>
</dbReference>
<dbReference type="Proteomes" id="UP000199002">
    <property type="component" value="Unassembled WGS sequence"/>
</dbReference>
<keyword evidence="2" id="KW-1185">Reference proteome</keyword>
<sequence>MTIDRASYPGVPDDFPVTAVPSAIGGAQPKMSLVEEDGKFYAPGTSPSEVVAAFQMCDDLVSQMVPYCQRKLPTFEGGQEATVKTALKGLLAKRWCTDAQCVWIMRRVARELQWPVDESALGV</sequence>
<evidence type="ECO:0000313" key="1">
    <source>
        <dbReference type="EMBL" id="SEA64204.1"/>
    </source>
</evidence>
<proteinExistence type="predicted"/>
<accession>A0A1H4CV32</accession>
<organism evidence="1 2">
    <name type="scientific">Acidovorax soli</name>
    <dbReference type="NCBI Taxonomy" id="592050"/>
    <lineage>
        <taxon>Bacteria</taxon>
        <taxon>Pseudomonadati</taxon>
        <taxon>Pseudomonadota</taxon>
        <taxon>Betaproteobacteria</taxon>
        <taxon>Burkholderiales</taxon>
        <taxon>Comamonadaceae</taxon>
        <taxon>Acidovorax</taxon>
    </lineage>
</organism>
<dbReference type="EMBL" id="FNQJ01000021">
    <property type="protein sequence ID" value="SEA64204.1"/>
    <property type="molecule type" value="Genomic_DNA"/>
</dbReference>
<name>A0A1H4CV32_9BURK</name>
<reference evidence="2" key="1">
    <citation type="submission" date="2016-10" db="EMBL/GenBank/DDBJ databases">
        <authorList>
            <person name="Varghese N."/>
            <person name="Submissions S."/>
        </authorList>
    </citation>
    <scope>NUCLEOTIDE SEQUENCE [LARGE SCALE GENOMIC DNA]</scope>
    <source>
        <strain evidence="2">DSM 25157</strain>
    </source>
</reference>
<gene>
    <name evidence="1" type="ORF">SAMN05421875_12111</name>
</gene>
<dbReference type="AlphaFoldDB" id="A0A1H4CV32"/>